<dbReference type="SUPFAM" id="SSF55383">
    <property type="entry name" value="Copper amine oxidase, domain N"/>
    <property type="match status" value="1"/>
</dbReference>
<feature type="chain" id="PRO_5038371894" evidence="1">
    <location>
        <begin position="22"/>
        <end position="366"/>
    </location>
</feature>
<gene>
    <name evidence="3" type="ORF">FPZ45_12990</name>
</gene>
<organism evidence="3 4">
    <name type="scientific">Cohnella terricola</name>
    <dbReference type="NCBI Taxonomy" id="1289167"/>
    <lineage>
        <taxon>Bacteria</taxon>
        <taxon>Bacillati</taxon>
        <taxon>Bacillota</taxon>
        <taxon>Bacilli</taxon>
        <taxon>Bacillales</taxon>
        <taxon>Paenibacillaceae</taxon>
        <taxon>Cohnella</taxon>
    </lineage>
</organism>
<evidence type="ECO:0000313" key="3">
    <source>
        <dbReference type="EMBL" id="TVX99852.1"/>
    </source>
</evidence>
<keyword evidence="1" id="KW-0732">Signal</keyword>
<dbReference type="Proteomes" id="UP000316330">
    <property type="component" value="Unassembled WGS sequence"/>
</dbReference>
<dbReference type="AlphaFoldDB" id="A0A559JJ16"/>
<name>A0A559JJ16_9BACL</name>
<reference evidence="3 4" key="1">
    <citation type="submission" date="2019-07" db="EMBL/GenBank/DDBJ databases">
        <authorList>
            <person name="Kim J."/>
        </authorList>
    </citation>
    <scope>NUCLEOTIDE SEQUENCE [LARGE SCALE GENOMIC DNA]</scope>
    <source>
        <strain evidence="3 4">G13</strain>
    </source>
</reference>
<dbReference type="RefSeq" id="WP_144702202.1">
    <property type="nucleotide sequence ID" value="NZ_VNJJ01000006.1"/>
</dbReference>
<keyword evidence="4" id="KW-1185">Reference proteome</keyword>
<feature type="signal peptide" evidence="1">
    <location>
        <begin position="1"/>
        <end position="21"/>
    </location>
</feature>
<evidence type="ECO:0000256" key="1">
    <source>
        <dbReference type="SAM" id="SignalP"/>
    </source>
</evidence>
<dbReference type="Gene3D" id="3.30.457.10">
    <property type="entry name" value="Copper amine oxidase-like, N-terminal domain"/>
    <property type="match status" value="1"/>
</dbReference>
<dbReference type="Pfam" id="PF07833">
    <property type="entry name" value="Cu_amine_oxidN1"/>
    <property type="match status" value="1"/>
</dbReference>
<protein>
    <submittedName>
        <fullName evidence="3">Copper amine oxidase N-terminal domain-containing protein</fullName>
    </submittedName>
</protein>
<comment type="caution">
    <text evidence="3">The sequence shown here is derived from an EMBL/GenBank/DDBJ whole genome shotgun (WGS) entry which is preliminary data.</text>
</comment>
<dbReference type="OrthoDB" id="2781053at2"/>
<dbReference type="EMBL" id="VNJJ01000006">
    <property type="protein sequence ID" value="TVX99852.1"/>
    <property type="molecule type" value="Genomic_DNA"/>
</dbReference>
<dbReference type="InterPro" id="IPR012854">
    <property type="entry name" value="Cu_amine_oxidase-like_N"/>
</dbReference>
<dbReference type="InterPro" id="IPR036582">
    <property type="entry name" value="Mao_N_sf"/>
</dbReference>
<proteinExistence type="predicted"/>
<accession>A0A559JJ16</accession>
<sequence length="366" mass="40052">MSKMSKAMMFASIALVSSALAIPAGTIQAKGEPSVTFQLGKKTVTDDKGTHQLKHAPYLSNGNSMVPIRSLAEGLKVPITWDQKTAKVTLSTGKTAFSVKLNDDRLWKEDGSYIRMPARVVSLDGNAFVPVRAISDALHSNIVWQPALGKIIVSKSEAAPILKIKSSFDEGTDNWIGEFADLPSEGDNTIYELEHKRELLPLPGNTKNYGYKLKGMNRSDDLFMFMYKKISGLQPNATYNVSMLFDLYTNEAGGSFGVGGSGSESVFVKAGVVNIEPKPIIVKDYYRMSIDAGNQSEGGKQMQVIGNISKPDSDKEGYQRKPFKYDTKVTTNENGEAYLVIGTDSGYEGLTTLYYDNIQADFSLAR</sequence>
<evidence type="ECO:0000313" key="4">
    <source>
        <dbReference type="Proteomes" id="UP000316330"/>
    </source>
</evidence>
<evidence type="ECO:0000259" key="2">
    <source>
        <dbReference type="Pfam" id="PF07833"/>
    </source>
</evidence>
<feature type="domain" description="Copper amine oxidase-like N-terminal" evidence="2">
    <location>
        <begin position="52"/>
        <end position="152"/>
    </location>
</feature>